<organism evidence="2 3">
    <name type="scientific">Vibrio cidicii</name>
    <dbReference type="NCBI Taxonomy" id="1763883"/>
    <lineage>
        <taxon>Bacteria</taxon>
        <taxon>Pseudomonadati</taxon>
        <taxon>Pseudomonadota</taxon>
        <taxon>Gammaproteobacteria</taxon>
        <taxon>Vibrionales</taxon>
        <taxon>Vibrionaceae</taxon>
        <taxon>Vibrio</taxon>
    </lineage>
</organism>
<accession>A0ABR5VXB6</accession>
<comment type="caution">
    <text evidence="2">The sequence shown here is derived from an EMBL/GenBank/DDBJ whole genome shotgun (WGS) entry which is preliminary data.</text>
</comment>
<evidence type="ECO:0000259" key="1">
    <source>
        <dbReference type="Pfam" id="PF14082"/>
    </source>
</evidence>
<dbReference type="RefSeq" id="WP_061900882.1">
    <property type="nucleotide sequence ID" value="NZ_CAXYEW010000069.1"/>
</dbReference>
<gene>
    <name evidence="2" type="ORF">ATY35_20130</name>
</gene>
<feature type="domain" description="Shedu protein SduA C-terminal" evidence="1">
    <location>
        <begin position="137"/>
        <end position="295"/>
    </location>
</feature>
<dbReference type="Pfam" id="PF14082">
    <property type="entry name" value="SduA_C"/>
    <property type="match status" value="1"/>
</dbReference>
<sequence>MEKRRTPTQQVKKKLMALSGSKCAFPGCGENLTTESGNIIGHIALIESMSPGAPRFNPAKSSSELLDADNYILLCPNHHYLIDKEPEKYSIDWLKAAREQHLKNITKLLSQPEYEHKATTSISLSKALNEWERERENSSEEFWQRLFESCPPLISQAFPKSMYQLGSKCYVGGKSWTNSGGNLVDFIYLNKFTGNIVLVEIKTPKTKLLGKKYRNNAYSISEELSGSVVQVLNYKEQLMKELYQLKDETFNAFNPKCLVIAGSLESEFNNETQYKSFELFRNNSAGVEILTYDELFQKSKDTLAIAN</sequence>
<name>A0ABR5VXB6_9VIBR</name>
<dbReference type="EMBL" id="LOBP01000197">
    <property type="protein sequence ID" value="KYN80660.1"/>
    <property type="molecule type" value="Genomic_DNA"/>
</dbReference>
<dbReference type="Proteomes" id="UP000075609">
    <property type="component" value="Unassembled WGS sequence"/>
</dbReference>
<proteinExistence type="predicted"/>
<dbReference type="InterPro" id="IPR025359">
    <property type="entry name" value="SduA_C"/>
</dbReference>
<reference evidence="2 3" key="1">
    <citation type="submission" date="2015-12" db="EMBL/GenBank/DDBJ databases">
        <authorList>
            <person name="Tarr C.L."/>
            <person name="Gladney L.M."/>
        </authorList>
    </citation>
    <scope>NUCLEOTIDE SEQUENCE [LARGE SCALE GENOMIC DNA]</scope>
    <source>
        <strain evidence="2 3">1048-83</strain>
    </source>
</reference>
<protein>
    <recommendedName>
        <fullName evidence="1">Shedu protein SduA C-terminal domain-containing protein</fullName>
    </recommendedName>
</protein>
<evidence type="ECO:0000313" key="2">
    <source>
        <dbReference type="EMBL" id="KYN80660.1"/>
    </source>
</evidence>
<evidence type="ECO:0000313" key="3">
    <source>
        <dbReference type="Proteomes" id="UP000075609"/>
    </source>
</evidence>
<keyword evidence="3" id="KW-1185">Reference proteome</keyword>